<dbReference type="eggNOG" id="arCOG00606">
    <property type="taxonomic scope" value="Archaea"/>
</dbReference>
<sequence length="143" mass="15719">MSMGISVRDAMNKRPLYINDNESIEKAASIMSGENKGSILVGTPEKLTGIVTERDIIRAIAKSIPVNDNVSKIATKNNLIFIDEDEPITKAAALMGKHNIRHLIVKSKSGKVTGIISTRDLFREKDIIRNLGNINDSDWEGSD</sequence>
<dbReference type="Gene3D" id="3.10.580.10">
    <property type="entry name" value="CBS-domain"/>
    <property type="match status" value="1"/>
</dbReference>
<accession>A0A8G2FVG5</accession>
<evidence type="ECO:0000256" key="1">
    <source>
        <dbReference type="ARBA" id="ARBA00023122"/>
    </source>
</evidence>
<feature type="domain" description="CBS" evidence="3">
    <location>
        <begin position="11"/>
        <end position="66"/>
    </location>
</feature>
<dbReference type="InterPro" id="IPR051257">
    <property type="entry name" value="Diverse_CBS-Domain"/>
</dbReference>
<dbReference type="CDD" id="cd09836">
    <property type="entry name" value="CBS_pair_arch"/>
    <property type="match status" value="1"/>
</dbReference>
<dbReference type="SUPFAM" id="SSF54631">
    <property type="entry name" value="CBS-domain pair"/>
    <property type="match status" value="1"/>
</dbReference>
<keyword evidence="1 2" id="KW-0129">CBS domain</keyword>
<protein>
    <submittedName>
        <fullName evidence="4 5">CBS domain-containing protein</fullName>
    </submittedName>
</protein>
<accession>Q6L0M9</accession>
<reference evidence="4" key="2">
    <citation type="submission" date="2004-02" db="EMBL/GenBank/DDBJ databases">
        <authorList>
            <person name="Fuetterer O."/>
            <person name="Angelov A."/>
            <person name="Liesegang H."/>
            <person name="Gottschalk G."/>
            <person name="Schleper C."/>
            <person name="Schepers B."/>
            <person name="Dock C."/>
            <person name="Antranikian G."/>
            <person name="Liebl W."/>
        </authorList>
    </citation>
    <scope>NUCLEOTIDE SEQUENCE</scope>
    <source>
        <strain evidence="4">DSM 9790</strain>
    </source>
</reference>
<dbReference type="PANTHER" id="PTHR43080:SF2">
    <property type="entry name" value="CBS DOMAIN-CONTAINING PROTEIN"/>
    <property type="match status" value="1"/>
</dbReference>
<evidence type="ECO:0000256" key="2">
    <source>
        <dbReference type="PROSITE-ProRule" id="PRU00703"/>
    </source>
</evidence>
<dbReference type="InterPro" id="IPR046342">
    <property type="entry name" value="CBS_dom_sf"/>
</dbReference>
<dbReference type="EMBL" id="FWYE01000001">
    <property type="protein sequence ID" value="SMD30218.1"/>
    <property type="molecule type" value="Genomic_DNA"/>
</dbReference>
<gene>
    <name evidence="4" type="ordered locus">PTO0888</name>
    <name evidence="5" type="ORF">SAMN02745355_0083</name>
</gene>
<dbReference type="PANTHER" id="PTHR43080">
    <property type="entry name" value="CBS DOMAIN-CONTAINING PROTEIN CBSX3, MITOCHONDRIAL"/>
    <property type="match status" value="1"/>
</dbReference>
<reference evidence="4 6" key="1">
    <citation type="journal article" date="2004" name="Proc. Natl. Acad. Sci. U.S.A.">
        <title>Genome sequence of Picrophilus torridus and its implications for life around pH 0.</title>
        <authorList>
            <person name="Futterer O."/>
            <person name="Angelov A."/>
            <person name="Liesegang H."/>
            <person name="Gottschalk G."/>
            <person name="Schleper C."/>
            <person name="Schepers B."/>
            <person name="Dock C."/>
            <person name="Antranikian G."/>
            <person name="Liebl W."/>
        </authorList>
    </citation>
    <scope>NUCLEOTIDE SEQUENCE [LARGE SCALE GENOMIC DNA]</scope>
    <source>
        <strain evidence="6">ATCC 700027 / DSM 9790 / JCM 10055 / NBRC 100828</strain>
        <strain evidence="4">DSM 9790</strain>
    </source>
</reference>
<evidence type="ECO:0000313" key="4">
    <source>
        <dbReference type="EMBL" id="AAT43473.1"/>
    </source>
</evidence>
<dbReference type="KEGG" id="pto:PTO0888"/>
<keyword evidence="7" id="KW-1185">Reference proteome</keyword>
<dbReference type="FunCoup" id="Q6L0M9">
    <property type="interactions" value="61"/>
</dbReference>
<dbReference type="InParanoid" id="Q6L0M9"/>
<name>Q6L0M9_PICTO</name>
<feature type="domain" description="CBS" evidence="3">
    <location>
        <begin position="74"/>
        <end position="137"/>
    </location>
</feature>
<organism evidence="4 6">
    <name type="scientific">Picrophilus torridus (strain ATCC 700027 / DSM 9790 / JCM 10055 / NBRC 100828 / KAW 2/3)</name>
    <dbReference type="NCBI Taxonomy" id="1122961"/>
    <lineage>
        <taxon>Archaea</taxon>
        <taxon>Methanobacteriati</taxon>
        <taxon>Thermoplasmatota</taxon>
        <taxon>Thermoplasmata</taxon>
        <taxon>Thermoplasmatales</taxon>
        <taxon>Picrophilaceae</taxon>
        <taxon>Picrophilus</taxon>
    </lineage>
</organism>
<dbReference type="PROSITE" id="PS51371">
    <property type="entry name" value="CBS"/>
    <property type="match status" value="2"/>
</dbReference>
<evidence type="ECO:0000313" key="6">
    <source>
        <dbReference type="Proteomes" id="UP000000438"/>
    </source>
</evidence>
<evidence type="ECO:0000313" key="7">
    <source>
        <dbReference type="Proteomes" id="UP000192315"/>
    </source>
</evidence>
<reference evidence="5 7" key="3">
    <citation type="submission" date="2017-04" db="EMBL/GenBank/DDBJ databases">
        <authorList>
            <person name="Varghese N."/>
            <person name="Submissions S."/>
        </authorList>
    </citation>
    <scope>NUCLEOTIDE SEQUENCE [LARGE SCALE GENOMIC DNA]</scope>
    <source>
        <strain evidence="5 7">DSM 9789</strain>
    </source>
</reference>
<dbReference type="InterPro" id="IPR000644">
    <property type="entry name" value="CBS_dom"/>
</dbReference>
<dbReference type="PaxDb" id="263820-PTO0888"/>
<dbReference type="HOGENOM" id="CLU_040681_12_1_2"/>
<dbReference type="SMART" id="SM00116">
    <property type="entry name" value="CBS"/>
    <property type="match status" value="2"/>
</dbReference>
<dbReference type="Proteomes" id="UP000192315">
    <property type="component" value="Unassembled WGS sequence"/>
</dbReference>
<dbReference type="Pfam" id="PF00571">
    <property type="entry name" value="CBS"/>
    <property type="match status" value="2"/>
</dbReference>
<dbReference type="STRING" id="263820.PTO0888"/>
<evidence type="ECO:0000259" key="3">
    <source>
        <dbReference type="PROSITE" id="PS51371"/>
    </source>
</evidence>
<dbReference type="AlphaFoldDB" id="Q6L0M9"/>
<proteinExistence type="predicted"/>
<dbReference type="Proteomes" id="UP000000438">
    <property type="component" value="Chromosome"/>
</dbReference>
<evidence type="ECO:0000313" key="5">
    <source>
        <dbReference type="EMBL" id="SMD30218.1"/>
    </source>
</evidence>
<dbReference type="EMBL" id="AE017261">
    <property type="protein sequence ID" value="AAT43473.1"/>
    <property type="molecule type" value="Genomic_DNA"/>
</dbReference>